<dbReference type="AlphaFoldDB" id="A0A554XG36"/>
<evidence type="ECO:0000313" key="2">
    <source>
        <dbReference type="Proteomes" id="UP000318294"/>
    </source>
</evidence>
<evidence type="ECO:0008006" key="3">
    <source>
        <dbReference type="Google" id="ProtNLM"/>
    </source>
</evidence>
<proteinExistence type="predicted"/>
<name>A0A554XG36_9BURK</name>
<dbReference type="Proteomes" id="UP000318294">
    <property type="component" value="Unassembled WGS sequence"/>
</dbReference>
<sequence>MNAGMSLTPSLISQAATSVAETPTAAQILALRKALQVEQQGALALLQALPQPAPNGELPLATQGPLGTRLNVMA</sequence>
<keyword evidence="2" id="KW-1185">Reference proteome</keyword>
<dbReference type="EMBL" id="VJON01000014">
    <property type="protein sequence ID" value="TSE34785.1"/>
    <property type="molecule type" value="Genomic_DNA"/>
</dbReference>
<organism evidence="1 2">
    <name type="scientific">Tepidimonas charontis</name>
    <dbReference type="NCBI Taxonomy" id="2267262"/>
    <lineage>
        <taxon>Bacteria</taxon>
        <taxon>Pseudomonadati</taxon>
        <taxon>Pseudomonadota</taxon>
        <taxon>Betaproteobacteria</taxon>
        <taxon>Burkholderiales</taxon>
        <taxon>Tepidimonas</taxon>
    </lineage>
</organism>
<reference evidence="1 2" key="1">
    <citation type="submission" date="2019-07" db="EMBL/GenBank/DDBJ databases">
        <title>Tepidimonas charontis SPSP-6 draft genome.</title>
        <authorList>
            <person name="Da Costa M.S."/>
            <person name="Froufe H.J.C."/>
            <person name="Egas C."/>
            <person name="Albuquerque L."/>
        </authorList>
    </citation>
    <scope>NUCLEOTIDE SEQUENCE [LARGE SCALE GENOMIC DNA]</scope>
    <source>
        <strain evidence="1 2">SPSP-6</strain>
    </source>
</reference>
<comment type="caution">
    <text evidence="1">The sequence shown here is derived from an EMBL/GenBank/DDBJ whole genome shotgun (WGS) entry which is preliminary data.</text>
</comment>
<dbReference type="RefSeq" id="WP_236640276.1">
    <property type="nucleotide sequence ID" value="NZ_VJON01000014.1"/>
</dbReference>
<evidence type="ECO:0000313" key="1">
    <source>
        <dbReference type="EMBL" id="TSE34785.1"/>
    </source>
</evidence>
<gene>
    <name evidence="1" type="ORF">Tchar_01138</name>
</gene>
<accession>A0A554XG36</accession>
<protein>
    <recommendedName>
        <fullName evidence="3">Motility protein</fullName>
    </recommendedName>
</protein>